<gene>
    <name evidence="1" type="ORF">OEG84_16045</name>
</gene>
<dbReference type="Pfam" id="PF04102">
    <property type="entry name" value="SlyX"/>
    <property type="match status" value="1"/>
</dbReference>
<comment type="caution">
    <text evidence="1">The sequence shown here is derived from an EMBL/GenBank/DDBJ whole genome shotgun (WGS) entry which is preliminary data.</text>
</comment>
<protein>
    <submittedName>
        <fullName evidence="1">SlyX family protein</fullName>
    </submittedName>
</protein>
<dbReference type="RefSeq" id="WP_267654680.1">
    <property type="nucleotide sequence ID" value="NZ_JAOVZR010000001.1"/>
</dbReference>
<evidence type="ECO:0000313" key="2">
    <source>
        <dbReference type="Proteomes" id="UP001073227"/>
    </source>
</evidence>
<reference evidence="1" key="1">
    <citation type="submission" date="2022-10" db="EMBL/GenBank/DDBJ databases">
        <title>Hoeflea sp. G2-23, isolated from marine algae.</title>
        <authorList>
            <person name="Kristyanto S."/>
            <person name="Kim J.M."/>
            <person name="Jeon C.O."/>
        </authorList>
    </citation>
    <scope>NUCLEOTIDE SEQUENCE</scope>
    <source>
        <strain evidence="1">G2-23</strain>
    </source>
</reference>
<name>A0ABT3ZC10_9HYPH</name>
<sequence length="70" mass="8025">MNTDDEARLVRLEELVAHQQAAIEDLSRQLSDSWKADERLRAELARLIDMFEDIEDGATAPPANQKPPHW</sequence>
<accession>A0ABT3ZC10</accession>
<organism evidence="1 2">
    <name type="scientific">Hoeflea algicola</name>
    <dbReference type="NCBI Taxonomy" id="2983763"/>
    <lineage>
        <taxon>Bacteria</taxon>
        <taxon>Pseudomonadati</taxon>
        <taxon>Pseudomonadota</taxon>
        <taxon>Alphaproteobacteria</taxon>
        <taxon>Hyphomicrobiales</taxon>
        <taxon>Rhizobiaceae</taxon>
        <taxon>Hoeflea</taxon>
    </lineage>
</organism>
<dbReference type="InterPro" id="IPR007236">
    <property type="entry name" value="SlyX"/>
</dbReference>
<evidence type="ECO:0000313" key="1">
    <source>
        <dbReference type="EMBL" id="MCY0149178.1"/>
    </source>
</evidence>
<proteinExistence type="predicted"/>
<dbReference type="Proteomes" id="UP001073227">
    <property type="component" value="Unassembled WGS sequence"/>
</dbReference>
<dbReference type="EMBL" id="JAOVZR010000001">
    <property type="protein sequence ID" value="MCY0149178.1"/>
    <property type="molecule type" value="Genomic_DNA"/>
</dbReference>
<keyword evidence="2" id="KW-1185">Reference proteome</keyword>